<evidence type="ECO:0000313" key="6">
    <source>
        <dbReference type="Proteomes" id="UP000269410"/>
    </source>
</evidence>
<dbReference type="Pfam" id="PF13529">
    <property type="entry name" value="Peptidase_C39_2"/>
    <property type="match status" value="1"/>
</dbReference>
<keyword evidence="1" id="KW-0732">Signal</keyword>
<evidence type="ECO:0008006" key="7">
    <source>
        <dbReference type="Google" id="ProtNLM"/>
    </source>
</evidence>
<keyword evidence="2" id="KW-0472">Membrane</keyword>
<evidence type="ECO:0000313" key="5">
    <source>
        <dbReference type="EMBL" id="RMD77023.1"/>
    </source>
</evidence>
<dbReference type="AlphaFoldDB" id="A0A3M0YZ96"/>
<feature type="transmembrane region" description="Helical" evidence="2">
    <location>
        <begin position="12"/>
        <end position="36"/>
    </location>
</feature>
<dbReference type="InterPro" id="IPR039564">
    <property type="entry name" value="Peptidase_C39-like"/>
</dbReference>
<dbReference type="PANTHER" id="PTHR37806:SF1">
    <property type="entry name" value="PEPTIDASE C39-LIKE DOMAIN-CONTAINING PROTEIN"/>
    <property type="match status" value="1"/>
</dbReference>
<dbReference type="Proteomes" id="UP000269410">
    <property type="component" value="Unassembled WGS sequence"/>
</dbReference>
<evidence type="ECO:0000256" key="2">
    <source>
        <dbReference type="SAM" id="Phobius"/>
    </source>
</evidence>
<proteinExistence type="predicted"/>
<evidence type="ECO:0000259" key="4">
    <source>
        <dbReference type="Pfam" id="PF13529"/>
    </source>
</evidence>
<name>A0A3M0YZ96_9BACT</name>
<feature type="domain" description="SbsA Ig-like" evidence="3">
    <location>
        <begin position="257"/>
        <end position="331"/>
    </location>
</feature>
<evidence type="ECO:0000259" key="3">
    <source>
        <dbReference type="Pfam" id="PF13205"/>
    </source>
</evidence>
<feature type="domain" description="Peptidase C39-like" evidence="4">
    <location>
        <begin position="472"/>
        <end position="619"/>
    </location>
</feature>
<gene>
    <name evidence="5" type="ORF">D6810_02220</name>
</gene>
<dbReference type="PANTHER" id="PTHR37806">
    <property type="entry name" value="LMO0724 PROTEIN"/>
    <property type="match status" value="1"/>
</dbReference>
<dbReference type="Gene3D" id="2.60.40.3710">
    <property type="match status" value="2"/>
</dbReference>
<dbReference type="Gene3D" id="3.90.70.10">
    <property type="entry name" value="Cysteine proteinases"/>
    <property type="match status" value="1"/>
</dbReference>
<evidence type="ECO:0000256" key="1">
    <source>
        <dbReference type="ARBA" id="ARBA00022729"/>
    </source>
</evidence>
<protein>
    <recommendedName>
        <fullName evidence="7">Peptidase C39-like domain-containing protein</fullName>
    </recommendedName>
</protein>
<feature type="domain" description="SbsA Ig-like" evidence="3">
    <location>
        <begin position="348"/>
        <end position="443"/>
    </location>
</feature>
<keyword evidence="2" id="KW-0812">Transmembrane</keyword>
<dbReference type="InterPro" id="IPR032812">
    <property type="entry name" value="SbsA_Ig"/>
</dbReference>
<reference evidence="5 6" key="1">
    <citation type="submission" date="2018-10" db="EMBL/GenBank/DDBJ databases">
        <title>Thermophilic Lithotrophy and Phototrophy in an Intertidal, Iron-rich, Geothermal Spring.</title>
        <authorList>
            <person name="Ward L.M."/>
            <person name="Idei A."/>
            <person name="Nakagawa M."/>
            <person name="Ueno Y."/>
            <person name="Fischer W."/>
            <person name="Mcglynn S.E."/>
        </authorList>
    </citation>
    <scope>NUCLEOTIDE SEQUENCE [LARGE SCALE GENOMIC DNA]</scope>
    <source>
        <strain evidence="5">J137</strain>
    </source>
</reference>
<sequence length="645" mass="73738">MKLFVKVRKKSLISFVVFFLLLLFILILLLVLYYLWYVGNVPYIKWSYPRTETVWSSYKDPIIISFSHPVKKSTLTPRIKPEIKGVWVWDSWFGIDGLTKTGRFYPSQSLTSDQRFVVYISGVSRKGFNESHELGIVFNAPKVPKIIDTLPRPGAIQTSENLNIKLKLDKSLEDNQTIVLRSQILKTDNSYSIKVLNNLVYVNINEKLEPGLNYNIEVWVKEGDYLSEESSSSSNRLVKIGQINYQTKEVDGLIGVTPNGDSVKVNERIRLRFTRDVDPKSFEQKLVISPNFDYKVKWITSKQVEILRSVNLEKDTVYSIHLKNGLLYSDGTSTKSDLIHTFKTIGKVQVVDVFPLNQSANQPVKLKIKIKFDQEVDKSSAENSFFIFPKVAGKFVWYEDNTLEFIPEKQLEYRMNYTFGVKPGVISVHGLDSEKEFSYSFRTRDNLVVLNVPTCSPSSPAYCQPQYPVSFSCNVYALKMVLAWKGYNLSPRSIISEMGYDDEYDGVWKGNPNKVYVGNADGSWGYGVYWDPSKRILDSRGIRSEIVKNWSISGLAKKIEEGFPVVIWRYNGTSKVGKYTWVAKDGETVKAISGQHGGVVTGFRGSSENPTHILLNDPWFGTIWLDAITFDYYWSFLDRVGLVVY</sequence>
<comment type="caution">
    <text evidence="5">The sequence shown here is derived from an EMBL/GenBank/DDBJ whole genome shotgun (WGS) entry which is preliminary data.</text>
</comment>
<dbReference type="Pfam" id="PF13205">
    <property type="entry name" value="Big_5"/>
    <property type="match status" value="2"/>
</dbReference>
<accession>A0A3M0YZ96</accession>
<dbReference type="EMBL" id="RFKV01000073">
    <property type="protein sequence ID" value="RMD77023.1"/>
    <property type="molecule type" value="Genomic_DNA"/>
</dbReference>
<keyword evidence="2" id="KW-1133">Transmembrane helix</keyword>
<organism evidence="5 6">
    <name type="scientific">Candidatus Dojkabacteria bacterium</name>
    <dbReference type="NCBI Taxonomy" id="2099670"/>
    <lineage>
        <taxon>Bacteria</taxon>
        <taxon>Candidatus Dojkabacteria</taxon>
    </lineage>
</organism>